<dbReference type="EMBL" id="JQAN02000006">
    <property type="protein sequence ID" value="PPD58609.1"/>
    <property type="molecule type" value="Genomic_DNA"/>
</dbReference>
<dbReference type="Gene3D" id="1.10.1660.10">
    <property type="match status" value="1"/>
</dbReference>
<dbReference type="InterPro" id="IPR009061">
    <property type="entry name" value="DNA-bd_dom_put_sf"/>
</dbReference>
<dbReference type="SUPFAM" id="SSF46955">
    <property type="entry name" value="Putative DNA-binding domain"/>
    <property type="match status" value="1"/>
</dbReference>
<feature type="domain" description="HTH merR-type" evidence="1">
    <location>
        <begin position="12"/>
        <end position="57"/>
    </location>
</feature>
<dbReference type="PROSITE" id="PS50937">
    <property type="entry name" value="HTH_MERR_2"/>
    <property type="match status" value="1"/>
</dbReference>
<evidence type="ECO:0000313" key="3">
    <source>
        <dbReference type="Proteomes" id="UP000235653"/>
    </source>
</evidence>
<dbReference type="CDD" id="cd04762">
    <property type="entry name" value="HTH_MerR-trunc"/>
    <property type="match status" value="1"/>
</dbReference>
<sequence>MAQKSGSPVTPMLTTSEVAAILNVHINTVRRWSNQGTLKAYQLGPRGDRRFRREDIDEFLAVHQNHNGSDDMAEDSKEMA</sequence>
<dbReference type="InterPro" id="IPR010093">
    <property type="entry name" value="SinI_DNA-bd"/>
</dbReference>
<dbReference type="OrthoDB" id="164861at2"/>
<dbReference type="Pfam" id="PF12728">
    <property type="entry name" value="HTH_17"/>
    <property type="match status" value="1"/>
</dbReference>
<gene>
    <name evidence="2" type="ORF">JP09_001640</name>
</gene>
<dbReference type="RefSeq" id="WP_102330092.1">
    <property type="nucleotide sequence ID" value="NZ_CP058566.2"/>
</dbReference>
<evidence type="ECO:0000259" key="1">
    <source>
        <dbReference type="PROSITE" id="PS50937"/>
    </source>
</evidence>
<protein>
    <submittedName>
        <fullName evidence="2">DNA-binding protein</fullName>
    </submittedName>
</protein>
<reference evidence="2 3" key="1">
    <citation type="journal article" date="2017" name="ISME J.">
        <title>Grape pomace compost harbors organohalide-respiring Dehalogenimonas species with novel reductive dehalogenase genes.</title>
        <authorList>
            <person name="Yang Y."/>
            <person name="Higgins S.A."/>
            <person name="Yan J."/>
            <person name="Simsir B."/>
            <person name="Chourey K."/>
            <person name="Iyer R."/>
            <person name="Hettich R.L."/>
            <person name="Baldwin B."/>
            <person name="Ogles D.M."/>
            <person name="Loffler F.E."/>
        </authorList>
    </citation>
    <scope>NUCLEOTIDE SEQUENCE [LARGE SCALE GENOMIC DNA]</scope>
    <source>
        <strain evidence="2 3">GP</strain>
    </source>
</reference>
<accession>A0A2P5P8J0</accession>
<dbReference type="GO" id="GO:0003677">
    <property type="term" value="F:DNA binding"/>
    <property type="evidence" value="ECO:0007669"/>
    <property type="project" value="UniProtKB-KW"/>
</dbReference>
<evidence type="ECO:0000313" key="2">
    <source>
        <dbReference type="EMBL" id="PPD58609.1"/>
    </source>
</evidence>
<dbReference type="InterPro" id="IPR000551">
    <property type="entry name" value="MerR-type_HTH_dom"/>
</dbReference>
<keyword evidence="3" id="KW-1185">Reference proteome</keyword>
<organism evidence="2 3">
    <name type="scientific">Dehalogenimonas etheniformans</name>
    <dbReference type="NCBI Taxonomy" id="1536648"/>
    <lineage>
        <taxon>Bacteria</taxon>
        <taxon>Bacillati</taxon>
        <taxon>Chloroflexota</taxon>
        <taxon>Dehalococcoidia</taxon>
        <taxon>Dehalococcoidales</taxon>
        <taxon>Dehalococcoidaceae</taxon>
        <taxon>Dehalogenimonas</taxon>
    </lineage>
</organism>
<dbReference type="GO" id="GO:0006355">
    <property type="term" value="P:regulation of DNA-templated transcription"/>
    <property type="evidence" value="ECO:0007669"/>
    <property type="project" value="InterPro"/>
</dbReference>
<proteinExistence type="predicted"/>
<dbReference type="Proteomes" id="UP000235653">
    <property type="component" value="Unassembled WGS sequence"/>
</dbReference>
<dbReference type="NCBIfam" id="TIGR01764">
    <property type="entry name" value="excise"/>
    <property type="match status" value="1"/>
</dbReference>
<dbReference type="InterPro" id="IPR041657">
    <property type="entry name" value="HTH_17"/>
</dbReference>
<name>A0A2P5P8J0_9CHLR</name>
<dbReference type="AlphaFoldDB" id="A0A2P5P8J0"/>
<comment type="caution">
    <text evidence="2">The sequence shown here is derived from an EMBL/GenBank/DDBJ whole genome shotgun (WGS) entry which is preliminary data.</text>
</comment>
<keyword evidence="2" id="KW-0238">DNA-binding</keyword>